<feature type="compositionally biased region" description="Low complexity" evidence="1">
    <location>
        <begin position="1"/>
        <end position="11"/>
    </location>
</feature>
<name>A0ABU6T441_9FABA</name>
<proteinExistence type="predicted"/>
<evidence type="ECO:0000256" key="1">
    <source>
        <dbReference type="SAM" id="MobiDB-lite"/>
    </source>
</evidence>
<evidence type="ECO:0000313" key="2">
    <source>
        <dbReference type="EMBL" id="MED6143475.1"/>
    </source>
</evidence>
<evidence type="ECO:0000313" key="3">
    <source>
        <dbReference type="Proteomes" id="UP001341840"/>
    </source>
</evidence>
<sequence length="82" mass="8601">MSSSSTSSQQQAHTLQNPLIIGTEGERSGDAGGNNAGDTKLRIDAIFKITATPGAKEEMTVLEDLLWRSSKIEGDAALVLGL</sequence>
<accession>A0ABU6T441</accession>
<organism evidence="2 3">
    <name type="scientific">Stylosanthes scabra</name>
    <dbReference type="NCBI Taxonomy" id="79078"/>
    <lineage>
        <taxon>Eukaryota</taxon>
        <taxon>Viridiplantae</taxon>
        <taxon>Streptophyta</taxon>
        <taxon>Embryophyta</taxon>
        <taxon>Tracheophyta</taxon>
        <taxon>Spermatophyta</taxon>
        <taxon>Magnoliopsida</taxon>
        <taxon>eudicotyledons</taxon>
        <taxon>Gunneridae</taxon>
        <taxon>Pentapetalae</taxon>
        <taxon>rosids</taxon>
        <taxon>fabids</taxon>
        <taxon>Fabales</taxon>
        <taxon>Fabaceae</taxon>
        <taxon>Papilionoideae</taxon>
        <taxon>50 kb inversion clade</taxon>
        <taxon>dalbergioids sensu lato</taxon>
        <taxon>Dalbergieae</taxon>
        <taxon>Pterocarpus clade</taxon>
        <taxon>Stylosanthes</taxon>
    </lineage>
</organism>
<keyword evidence="3" id="KW-1185">Reference proteome</keyword>
<reference evidence="2 3" key="1">
    <citation type="journal article" date="2023" name="Plants (Basel)">
        <title>Bridging the Gap: Combining Genomics and Transcriptomics Approaches to Understand Stylosanthes scabra, an Orphan Legume from the Brazilian Caatinga.</title>
        <authorList>
            <person name="Ferreira-Neto J.R.C."/>
            <person name="da Silva M.D."/>
            <person name="Binneck E."/>
            <person name="de Melo N.F."/>
            <person name="da Silva R.H."/>
            <person name="de Melo A.L.T.M."/>
            <person name="Pandolfi V."/>
            <person name="Bustamante F.O."/>
            <person name="Brasileiro-Vidal A.C."/>
            <person name="Benko-Iseppon A.M."/>
        </authorList>
    </citation>
    <scope>NUCLEOTIDE SEQUENCE [LARGE SCALE GENOMIC DNA]</scope>
    <source>
        <tissue evidence="2">Leaves</tissue>
    </source>
</reference>
<dbReference type="Proteomes" id="UP001341840">
    <property type="component" value="Unassembled WGS sequence"/>
</dbReference>
<comment type="caution">
    <text evidence="2">The sequence shown here is derived from an EMBL/GenBank/DDBJ whole genome shotgun (WGS) entry which is preliminary data.</text>
</comment>
<dbReference type="EMBL" id="JASCZI010090635">
    <property type="protein sequence ID" value="MED6143475.1"/>
    <property type="molecule type" value="Genomic_DNA"/>
</dbReference>
<protein>
    <submittedName>
        <fullName evidence="2">Uncharacterized protein</fullName>
    </submittedName>
</protein>
<feature type="region of interest" description="Disordered" evidence="1">
    <location>
        <begin position="1"/>
        <end position="38"/>
    </location>
</feature>
<gene>
    <name evidence="2" type="ORF">PIB30_006737</name>
</gene>